<evidence type="ECO:0000256" key="1">
    <source>
        <dbReference type="SAM" id="SignalP"/>
    </source>
</evidence>
<evidence type="ECO:0000313" key="2">
    <source>
        <dbReference type="EMBL" id="MFG6440005.1"/>
    </source>
</evidence>
<organism evidence="2 3">
    <name type="scientific">Pelomonas margarita</name>
    <dbReference type="NCBI Taxonomy" id="3299031"/>
    <lineage>
        <taxon>Bacteria</taxon>
        <taxon>Pseudomonadati</taxon>
        <taxon>Pseudomonadota</taxon>
        <taxon>Betaproteobacteria</taxon>
        <taxon>Burkholderiales</taxon>
        <taxon>Sphaerotilaceae</taxon>
        <taxon>Roseateles</taxon>
    </lineage>
</organism>
<reference evidence="2 3" key="1">
    <citation type="submission" date="2024-08" db="EMBL/GenBank/DDBJ databases">
        <authorList>
            <person name="Lu H."/>
        </authorList>
    </citation>
    <scope>NUCLEOTIDE SEQUENCE [LARGE SCALE GENOMIC DNA]</scope>
    <source>
        <strain evidence="2 3">LKC17W</strain>
    </source>
</reference>
<comment type="caution">
    <text evidence="2">The sequence shown here is derived from an EMBL/GenBank/DDBJ whole genome shotgun (WGS) entry which is preliminary data.</text>
</comment>
<dbReference type="EMBL" id="JBIGHW010000002">
    <property type="protein sequence ID" value="MFG6440005.1"/>
    <property type="molecule type" value="Genomic_DNA"/>
</dbReference>
<dbReference type="SUPFAM" id="SSF49899">
    <property type="entry name" value="Concanavalin A-like lectins/glucanases"/>
    <property type="match status" value="1"/>
</dbReference>
<gene>
    <name evidence="2" type="ORF">ACG0Z3_04860</name>
</gene>
<evidence type="ECO:0008006" key="4">
    <source>
        <dbReference type="Google" id="ProtNLM"/>
    </source>
</evidence>
<dbReference type="PROSITE" id="PS51257">
    <property type="entry name" value="PROKAR_LIPOPROTEIN"/>
    <property type="match status" value="1"/>
</dbReference>
<name>A0ABW7FGM2_9BURK</name>
<feature type="signal peptide" evidence="1">
    <location>
        <begin position="1"/>
        <end position="24"/>
    </location>
</feature>
<feature type="chain" id="PRO_5047228043" description="LamG domain-containing protein" evidence="1">
    <location>
        <begin position="25"/>
        <end position="861"/>
    </location>
</feature>
<dbReference type="InterPro" id="IPR013320">
    <property type="entry name" value="ConA-like_dom_sf"/>
</dbReference>
<dbReference type="RefSeq" id="WP_394395818.1">
    <property type="nucleotide sequence ID" value="NZ_JBIGHW010000002.1"/>
</dbReference>
<keyword evidence="3" id="KW-1185">Reference proteome</keyword>
<accession>A0ABW7FGM2</accession>
<dbReference type="Proteomes" id="UP001606301">
    <property type="component" value="Unassembled WGS sequence"/>
</dbReference>
<keyword evidence="1" id="KW-0732">Signal</keyword>
<sequence length="861" mass="91765">MNKKIAVIKPALLPISLAAVLLSACGGGGGSEAPASPVSIQGRVADGYLRGATVFWDCNGNQSADSNEPSTTTAAHGAYELAVAPSAACQLIAHVGPDAIDEDQPLQTVGLSYTLLAAPGRHEFISPHTTLIAGQLRIGAAKSVEEADALVIKQLGLPASALSNYLPATTDAQRQMHSLAQQARELLQQGSGKPDEMAKGALTALGERLTVPGVRASALLGLLPYDYRPGCLSCTLAEWFQPNENHRALRAVNSADAADNAALDGVADLINQKGMVRYGTTLVWDQLDDASLQQAAMAINKREGLTRDPAMRARIEKYRQERMALEASAGKAFAEITEYRLGRSIKDFFVSDPDAFFNFALEDATIAANVAIDVMVIGTPARKPGRPSAKLLAWRKKNAADLKKIDAVFKNSLFGLKATKCSKAMVDLENAPPEELVDSAVSLVAGCGDFLLGGMTEVQRISKSRKTATDASRMLLTNGAGVYDGLTEEQLNLALTKRIVAASDSLIQGVALMAPNAASEKVFAWLDLGVQTASAFIAAWELEIASTKKLDEVHKAATDRLIQEVDKARRSYFIAYLSLFSGYFRVVDTAQASWVSGVTGTADGSGWLLDVQGRQLPAAALPITLDGQACALAGTATATAHQYRCTAAAPGTREVALTDADGPAGLPRNVTLQGSAPGVWTGWDGKKFVTSEVTLRDGYVTKTTSNWGSLRLRLATAVDGDNFRLELRAKNDPFLGGTPAYDLGFALSNDFSSGKFTSTGTEEPTRQVSFTMTNGYFRDFFIVNSDARDSGWLSQSGAVSTTGWRHYVLETRDRTVRLHVDGVLTYSHPYTGNVGPLDTFVIGGKNNLQMEVTSLKLTSGR</sequence>
<protein>
    <recommendedName>
        <fullName evidence="4">LamG domain-containing protein</fullName>
    </recommendedName>
</protein>
<evidence type="ECO:0000313" key="3">
    <source>
        <dbReference type="Proteomes" id="UP001606301"/>
    </source>
</evidence>
<proteinExistence type="predicted"/>